<dbReference type="Pfam" id="PF23622">
    <property type="entry name" value="LRR_At1g61320_AtMIF1"/>
    <property type="match status" value="1"/>
</dbReference>
<sequence length="531" mass="61488">MWKRKRLEQCKDGLRNLDEDLVWLVSRLPDEVLVSILSKLHLKDAVVTSKLSRRWRYLLCQTDRLVFEDREKRCVIRSEQDSNANKYMSWVNHIIHQHKRPKIDEFNVSFGFDKSATDAINKWIEFAISKDVRTLELNFKRFSQTGGNYYFNVPVMEIKFLKSLILNHVDVDDEGLKKILRNCPILEDLSIVCSRKLVKPEIHEKGFALKNLDMTSCNGLKSIEICDSNIVSFSSRGYPIALKFDNLQKLQKICMSKGYSLKTMNDILCQICCGVPYLQVLELDLYFLEGSIGPYPFPKLQQLEELIVNVFDRDDDALFVLSFLVEACPNLRRLTIMKTMWSRPRHMNREARRMADKPHQCLEVVEIVEYRDSARDLELAMYFVQNCVALKKLVIKPFGGPGLAKDKIMEKSVAKNRARQQLEPITPVGVELIGISQDMEVFWILEYEVKEKPMLNSLMQGGLDYIMLQYLNIDGIRTIGSVLGQSIALDYYVRQVDGMVGEFTDINRSMEKTGTFTMKRKKLFQLVGKAN</sequence>
<keyword evidence="3" id="KW-1185">Reference proteome</keyword>
<reference evidence="2" key="1">
    <citation type="submission" date="2023-03" db="EMBL/GenBank/DDBJ databases">
        <title>Chromosome-scale reference genome and RAD-based genetic map of yellow starthistle (Centaurea solstitialis) reveal putative structural variation and QTLs associated with invader traits.</title>
        <authorList>
            <person name="Reatini B."/>
            <person name="Cang F.A."/>
            <person name="Jiang Q."/>
            <person name="Mckibben M.T.W."/>
            <person name="Barker M.S."/>
            <person name="Rieseberg L.H."/>
            <person name="Dlugosch K.M."/>
        </authorList>
    </citation>
    <scope>NUCLEOTIDE SEQUENCE</scope>
    <source>
        <strain evidence="2">CAN-66</strain>
        <tissue evidence="2">Leaf</tissue>
    </source>
</reference>
<dbReference type="Pfam" id="PF00646">
    <property type="entry name" value="F-box"/>
    <property type="match status" value="1"/>
</dbReference>
<dbReference type="PANTHER" id="PTHR34145">
    <property type="entry name" value="OS02G0105600 PROTEIN"/>
    <property type="match status" value="1"/>
</dbReference>
<dbReference type="EMBL" id="JARYMX010000007">
    <property type="protein sequence ID" value="KAJ9539994.1"/>
    <property type="molecule type" value="Genomic_DNA"/>
</dbReference>
<comment type="caution">
    <text evidence="2">The sequence shown here is derived from an EMBL/GenBank/DDBJ whole genome shotgun (WGS) entry which is preliminary data.</text>
</comment>
<feature type="domain" description="F-box" evidence="1">
    <location>
        <begin position="22"/>
        <end position="70"/>
    </location>
</feature>
<dbReference type="InterPro" id="IPR053781">
    <property type="entry name" value="F-box_AtFBL13-like"/>
</dbReference>
<dbReference type="SMART" id="SM00256">
    <property type="entry name" value="FBOX"/>
    <property type="match status" value="1"/>
</dbReference>
<dbReference type="Gene3D" id="1.20.1280.50">
    <property type="match status" value="1"/>
</dbReference>
<dbReference type="SUPFAM" id="SSF81383">
    <property type="entry name" value="F-box domain"/>
    <property type="match status" value="1"/>
</dbReference>
<dbReference type="InterPro" id="IPR032675">
    <property type="entry name" value="LRR_dom_sf"/>
</dbReference>
<dbReference type="InterPro" id="IPR055357">
    <property type="entry name" value="LRR_At1g61320_AtMIF1"/>
</dbReference>
<dbReference type="InterPro" id="IPR036047">
    <property type="entry name" value="F-box-like_dom_sf"/>
</dbReference>
<dbReference type="PROSITE" id="PS50181">
    <property type="entry name" value="FBOX"/>
    <property type="match status" value="1"/>
</dbReference>
<name>A0AA38SDC3_9ASTR</name>
<dbReference type="InterPro" id="IPR053772">
    <property type="entry name" value="At1g61320/At1g61330-like"/>
</dbReference>
<protein>
    <recommendedName>
        <fullName evidence="1">F-box domain-containing protein</fullName>
    </recommendedName>
</protein>
<dbReference type="PANTHER" id="PTHR34145:SF79">
    <property type="entry name" value="F-BOX DOMAIN, FBD DOMAIN, LEUCINE-RICH REPEAT DOMAIN SUPERFAMILY"/>
    <property type="match status" value="1"/>
</dbReference>
<dbReference type="Gene3D" id="3.80.10.10">
    <property type="entry name" value="Ribonuclease Inhibitor"/>
    <property type="match status" value="1"/>
</dbReference>
<dbReference type="Pfam" id="PF02582">
    <property type="entry name" value="DUF155"/>
    <property type="match status" value="1"/>
</dbReference>
<proteinExistence type="predicted"/>
<accession>A0AA38SDC3</accession>
<dbReference type="InterPro" id="IPR001810">
    <property type="entry name" value="F-box_dom"/>
</dbReference>
<dbReference type="SUPFAM" id="SSF52047">
    <property type="entry name" value="RNI-like"/>
    <property type="match status" value="1"/>
</dbReference>
<evidence type="ECO:0000313" key="2">
    <source>
        <dbReference type="EMBL" id="KAJ9539994.1"/>
    </source>
</evidence>
<evidence type="ECO:0000313" key="3">
    <source>
        <dbReference type="Proteomes" id="UP001172457"/>
    </source>
</evidence>
<organism evidence="2 3">
    <name type="scientific">Centaurea solstitialis</name>
    <name type="common">yellow star-thistle</name>
    <dbReference type="NCBI Taxonomy" id="347529"/>
    <lineage>
        <taxon>Eukaryota</taxon>
        <taxon>Viridiplantae</taxon>
        <taxon>Streptophyta</taxon>
        <taxon>Embryophyta</taxon>
        <taxon>Tracheophyta</taxon>
        <taxon>Spermatophyta</taxon>
        <taxon>Magnoliopsida</taxon>
        <taxon>eudicotyledons</taxon>
        <taxon>Gunneridae</taxon>
        <taxon>Pentapetalae</taxon>
        <taxon>asterids</taxon>
        <taxon>campanulids</taxon>
        <taxon>Asterales</taxon>
        <taxon>Asteraceae</taxon>
        <taxon>Carduoideae</taxon>
        <taxon>Cardueae</taxon>
        <taxon>Centaureinae</taxon>
        <taxon>Centaurea</taxon>
    </lineage>
</organism>
<evidence type="ECO:0000259" key="1">
    <source>
        <dbReference type="PROSITE" id="PS50181"/>
    </source>
</evidence>
<dbReference type="InterPro" id="IPR003734">
    <property type="entry name" value="DUF155"/>
</dbReference>
<gene>
    <name evidence="2" type="ORF">OSB04_026500</name>
</gene>
<dbReference type="CDD" id="cd22160">
    <property type="entry name" value="F-box_AtFBL13-like"/>
    <property type="match status" value="1"/>
</dbReference>
<dbReference type="Proteomes" id="UP001172457">
    <property type="component" value="Chromosome 7"/>
</dbReference>
<dbReference type="AlphaFoldDB" id="A0AA38SDC3"/>